<accession>A0A5R8KB61</accession>
<dbReference type="RefSeq" id="WP_138087380.1">
    <property type="nucleotide sequence ID" value="NZ_VAUV01000012.1"/>
</dbReference>
<reference evidence="2 3" key="1">
    <citation type="submission" date="2019-05" db="EMBL/GenBank/DDBJ databases">
        <title>Verrucobacter flavum gen. nov., sp. nov. a new member of the family Verrucomicrobiaceae.</title>
        <authorList>
            <person name="Szuroczki S."/>
            <person name="Abbaszade G."/>
            <person name="Szabo A."/>
            <person name="Felfoldi T."/>
            <person name="Schumann P."/>
            <person name="Boka K."/>
            <person name="Keki Z."/>
            <person name="Toumi M."/>
            <person name="Toth E."/>
        </authorList>
    </citation>
    <scope>NUCLEOTIDE SEQUENCE [LARGE SCALE GENOMIC DNA]</scope>
    <source>
        <strain evidence="2 3">MG-N-17</strain>
    </source>
</reference>
<organism evidence="2 3">
    <name type="scientific">Phragmitibacter flavus</name>
    <dbReference type="NCBI Taxonomy" id="2576071"/>
    <lineage>
        <taxon>Bacteria</taxon>
        <taxon>Pseudomonadati</taxon>
        <taxon>Verrucomicrobiota</taxon>
        <taxon>Verrucomicrobiia</taxon>
        <taxon>Verrucomicrobiales</taxon>
        <taxon>Verrucomicrobiaceae</taxon>
        <taxon>Phragmitibacter</taxon>
    </lineage>
</organism>
<gene>
    <name evidence="2" type="ORF">FEM03_16470</name>
</gene>
<keyword evidence="3" id="KW-1185">Reference proteome</keyword>
<dbReference type="Proteomes" id="UP000306196">
    <property type="component" value="Unassembled WGS sequence"/>
</dbReference>
<name>A0A5R8KB61_9BACT</name>
<evidence type="ECO:0000313" key="2">
    <source>
        <dbReference type="EMBL" id="TLD69552.1"/>
    </source>
</evidence>
<proteinExistence type="predicted"/>
<feature type="signal peptide" evidence="1">
    <location>
        <begin position="1"/>
        <end position="19"/>
    </location>
</feature>
<sequence>MKLAIFILTLILTVPSVFANVPDTEVTSQGEFVRFYTETNPEVSSHGVFSVRKSQIACVMCEKAQSSDGYYQVWITSIREAGNGGISIKYKFARYDDALKFVDRVSSVIGQAK</sequence>
<dbReference type="EMBL" id="VAUV01000012">
    <property type="protein sequence ID" value="TLD69552.1"/>
    <property type="molecule type" value="Genomic_DNA"/>
</dbReference>
<feature type="chain" id="PRO_5024359812" evidence="1">
    <location>
        <begin position="20"/>
        <end position="113"/>
    </location>
</feature>
<comment type="caution">
    <text evidence="2">The sequence shown here is derived from an EMBL/GenBank/DDBJ whole genome shotgun (WGS) entry which is preliminary data.</text>
</comment>
<evidence type="ECO:0000256" key="1">
    <source>
        <dbReference type="SAM" id="SignalP"/>
    </source>
</evidence>
<dbReference type="AlphaFoldDB" id="A0A5R8KB61"/>
<evidence type="ECO:0000313" key="3">
    <source>
        <dbReference type="Proteomes" id="UP000306196"/>
    </source>
</evidence>
<protein>
    <submittedName>
        <fullName evidence="2">Uncharacterized protein</fullName>
    </submittedName>
</protein>
<keyword evidence="1" id="KW-0732">Signal</keyword>